<accession>A0A4U8YSG0</accession>
<organism evidence="1 2">
    <name type="scientific">Desulfoluna butyratoxydans</name>
    <dbReference type="NCBI Taxonomy" id="231438"/>
    <lineage>
        <taxon>Bacteria</taxon>
        <taxon>Pseudomonadati</taxon>
        <taxon>Thermodesulfobacteriota</taxon>
        <taxon>Desulfobacteria</taxon>
        <taxon>Desulfobacterales</taxon>
        <taxon>Desulfolunaceae</taxon>
        <taxon>Desulfoluna</taxon>
    </lineage>
</organism>
<gene>
    <name evidence="1" type="ORF">MSL71_50240</name>
</gene>
<name>A0A4U8YSG0_9BACT</name>
<evidence type="ECO:0000313" key="1">
    <source>
        <dbReference type="EMBL" id="VFQ47325.1"/>
    </source>
</evidence>
<evidence type="ECO:0000313" key="2">
    <source>
        <dbReference type="Proteomes" id="UP000507962"/>
    </source>
</evidence>
<dbReference type="AlphaFoldDB" id="A0A4U8YSG0"/>
<protein>
    <submittedName>
        <fullName evidence="1">Uncharacterized protein</fullName>
    </submittedName>
</protein>
<sequence>MKNYGATMCSVATINPTGGVWNRRGVGYLEGLKVETVILV</sequence>
<proteinExistence type="predicted"/>
<dbReference type="Proteomes" id="UP000507962">
    <property type="component" value="Unassembled WGS sequence"/>
</dbReference>
<reference evidence="1 2" key="1">
    <citation type="submission" date="2019-03" db="EMBL/GenBank/DDBJ databases">
        <authorList>
            <person name="Nijsse B."/>
        </authorList>
    </citation>
    <scope>NUCLEOTIDE SEQUENCE [LARGE SCALE GENOMIC DNA]</scope>
    <source>
        <strain evidence="1">Desulfoluna butyratoxydans MSL71</strain>
    </source>
</reference>
<dbReference type="EMBL" id="CAADHO010000016">
    <property type="protein sequence ID" value="VFQ47325.1"/>
    <property type="molecule type" value="Genomic_DNA"/>
</dbReference>
<keyword evidence="2" id="KW-1185">Reference proteome</keyword>